<evidence type="ECO:0000313" key="1">
    <source>
        <dbReference type="EMBL" id="GGZ07202.1"/>
    </source>
</evidence>
<name>A0A918PHM5_9SPHN</name>
<comment type="caution">
    <text evidence="1">The sequence shown here is derived from an EMBL/GenBank/DDBJ whole genome shotgun (WGS) entry which is preliminary data.</text>
</comment>
<evidence type="ECO:0000313" key="2">
    <source>
        <dbReference type="Proteomes" id="UP000648075"/>
    </source>
</evidence>
<keyword evidence="2" id="KW-1185">Reference proteome</keyword>
<dbReference type="Pfam" id="PF09998">
    <property type="entry name" value="DUF2239"/>
    <property type="match status" value="1"/>
</dbReference>
<accession>A0A918PHM5</accession>
<reference evidence="1" key="2">
    <citation type="submission" date="2020-09" db="EMBL/GenBank/DDBJ databases">
        <authorList>
            <person name="Sun Q."/>
            <person name="Kim S."/>
        </authorList>
    </citation>
    <scope>NUCLEOTIDE SEQUENCE</scope>
    <source>
        <strain evidence="1">KCTC 32255</strain>
    </source>
</reference>
<dbReference type="RefSeq" id="WP_189621312.1">
    <property type="nucleotide sequence ID" value="NZ_BMZA01000008.1"/>
</dbReference>
<dbReference type="AlphaFoldDB" id="A0A918PHM5"/>
<gene>
    <name evidence="1" type="ORF">GCM10011614_22620</name>
</gene>
<reference evidence="1" key="1">
    <citation type="journal article" date="2014" name="Int. J. Syst. Evol. Microbiol.">
        <title>Complete genome sequence of Corynebacterium casei LMG S-19264T (=DSM 44701T), isolated from a smear-ripened cheese.</title>
        <authorList>
            <consortium name="US DOE Joint Genome Institute (JGI-PGF)"/>
            <person name="Walter F."/>
            <person name="Albersmeier A."/>
            <person name="Kalinowski J."/>
            <person name="Ruckert C."/>
        </authorList>
    </citation>
    <scope>NUCLEOTIDE SEQUENCE</scope>
    <source>
        <strain evidence="1">KCTC 32255</strain>
    </source>
</reference>
<sequence>MSTTVFYRDAVIARGDPRGFADTIRALQPIARSSDLLAFDDETGRQVDLELDGSGTAARSRGRPALGVESREISLLPRHWEWLSRQPGSASVTLRKIVEEAMRRGRTERERQDAAYRFLTVIAGDRPGYEEAIRALYAGDRENFDALAMLWPDPIADHARLLAWPDGQA</sequence>
<evidence type="ECO:0008006" key="3">
    <source>
        <dbReference type="Google" id="ProtNLM"/>
    </source>
</evidence>
<protein>
    <recommendedName>
        <fullName evidence="3">DUF2239 family protein</fullName>
    </recommendedName>
</protein>
<dbReference type="EMBL" id="BMZA01000008">
    <property type="protein sequence ID" value="GGZ07202.1"/>
    <property type="molecule type" value="Genomic_DNA"/>
</dbReference>
<organism evidence="1 2">
    <name type="scientific">Novosphingobium colocasiae</name>
    <dbReference type="NCBI Taxonomy" id="1256513"/>
    <lineage>
        <taxon>Bacteria</taxon>
        <taxon>Pseudomonadati</taxon>
        <taxon>Pseudomonadota</taxon>
        <taxon>Alphaproteobacteria</taxon>
        <taxon>Sphingomonadales</taxon>
        <taxon>Sphingomonadaceae</taxon>
        <taxon>Novosphingobium</taxon>
    </lineage>
</organism>
<proteinExistence type="predicted"/>
<dbReference type="Proteomes" id="UP000648075">
    <property type="component" value="Unassembled WGS sequence"/>
</dbReference>
<dbReference type="InterPro" id="IPR018715">
    <property type="entry name" value="DUF2239"/>
</dbReference>